<dbReference type="Gene3D" id="3.10.50.40">
    <property type="match status" value="1"/>
</dbReference>
<evidence type="ECO:0000313" key="9">
    <source>
        <dbReference type="EMBL" id="KQL17892.1"/>
    </source>
</evidence>
<dbReference type="SUPFAM" id="SSF54534">
    <property type="entry name" value="FKBP-like"/>
    <property type="match status" value="1"/>
</dbReference>
<dbReference type="InterPro" id="IPR027304">
    <property type="entry name" value="Trigger_fact/SurA_dom_sf"/>
</dbReference>
<dbReference type="SUPFAM" id="SSF109998">
    <property type="entry name" value="Triger factor/SurA peptide-binding domain-like"/>
    <property type="match status" value="1"/>
</dbReference>
<evidence type="ECO:0000256" key="3">
    <source>
        <dbReference type="ARBA" id="ARBA00022729"/>
    </source>
</evidence>
<dbReference type="Pfam" id="PF13624">
    <property type="entry name" value="SurA_N_3"/>
    <property type="match status" value="1"/>
</dbReference>
<dbReference type="STRING" id="1637975.AN957_04235"/>
<dbReference type="PANTHER" id="PTHR47245">
    <property type="entry name" value="PEPTIDYLPROLYL ISOMERASE"/>
    <property type="match status" value="1"/>
</dbReference>
<evidence type="ECO:0000259" key="8">
    <source>
        <dbReference type="PROSITE" id="PS50198"/>
    </source>
</evidence>
<dbReference type="EC" id="5.2.1.8" evidence="2"/>
<dbReference type="Proteomes" id="UP000050996">
    <property type="component" value="Unassembled WGS sequence"/>
</dbReference>
<dbReference type="RefSeq" id="WP_056682503.1">
    <property type="nucleotide sequence ID" value="NZ_CP085712.1"/>
</dbReference>
<proteinExistence type="predicted"/>
<evidence type="ECO:0000256" key="4">
    <source>
        <dbReference type="ARBA" id="ARBA00023110"/>
    </source>
</evidence>
<name>A0A0Q3SF99_9BACI</name>
<dbReference type="InterPro" id="IPR050245">
    <property type="entry name" value="PrsA_foldase"/>
</dbReference>
<comment type="catalytic activity">
    <reaction evidence="1">
        <text>[protein]-peptidylproline (omega=180) = [protein]-peptidylproline (omega=0)</text>
        <dbReference type="Rhea" id="RHEA:16237"/>
        <dbReference type="Rhea" id="RHEA-COMP:10747"/>
        <dbReference type="Rhea" id="RHEA-COMP:10748"/>
        <dbReference type="ChEBI" id="CHEBI:83833"/>
        <dbReference type="ChEBI" id="CHEBI:83834"/>
        <dbReference type="EC" id="5.2.1.8"/>
    </reaction>
</comment>
<evidence type="ECO:0000256" key="7">
    <source>
        <dbReference type="SAM" id="Coils"/>
    </source>
</evidence>
<keyword evidence="5 6" id="KW-0413">Isomerase</keyword>
<dbReference type="PANTHER" id="PTHR47245:SF1">
    <property type="entry name" value="FOLDASE PROTEIN PRSA"/>
    <property type="match status" value="1"/>
</dbReference>
<sequence length="288" mass="32513">MKKIIWISGSAIVAIALLVIFISLSEKNVASVNGEKISEKELNELLVSQYGSEALDSLITEKIINQEKKKEKIKVSKEELEEEMTAYIESYGGKDAFQEILASSGVKMSAIENNIENYLITKKLLEPRINITDKEMKEYFEDNKESYAQAEQVQASHILVKDEATANEVHKKLDEGKDFAELAAEYSTDASNSEAGGDLGYFARGEMVQEFEDAAFALEVGKISAPVKTEHGYHIIKVSDKKEAKDAVFEEVKEDIKTALFDSKMETEYPTWLDEKFEEYEIENFLEV</sequence>
<dbReference type="EMBL" id="LJIX01000006">
    <property type="protein sequence ID" value="KQL17892.1"/>
    <property type="molecule type" value="Genomic_DNA"/>
</dbReference>
<evidence type="ECO:0000256" key="1">
    <source>
        <dbReference type="ARBA" id="ARBA00000971"/>
    </source>
</evidence>
<evidence type="ECO:0000256" key="2">
    <source>
        <dbReference type="ARBA" id="ARBA00013194"/>
    </source>
</evidence>
<feature type="coiled-coil region" evidence="7">
    <location>
        <begin position="63"/>
        <end position="90"/>
    </location>
</feature>
<evidence type="ECO:0000313" key="10">
    <source>
        <dbReference type="Proteomes" id="UP000050996"/>
    </source>
</evidence>
<protein>
    <recommendedName>
        <fullName evidence="2">peptidylprolyl isomerase</fullName>
        <ecNumber evidence="2">5.2.1.8</ecNumber>
    </recommendedName>
</protein>
<dbReference type="InterPro" id="IPR023058">
    <property type="entry name" value="PPIase_PpiC_CS"/>
</dbReference>
<keyword evidence="4 6" id="KW-0697">Rotamase</keyword>
<keyword evidence="7" id="KW-0175">Coiled coil</keyword>
<dbReference type="InterPro" id="IPR046357">
    <property type="entry name" value="PPIase_dom_sf"/>
</dbReference>
<keyword evidence="10" id="KW-1185">Reference proteome</keyword>
<dbReference type="AlphaFoldDB" id="A0A0Q3SF99"/>
<organism evidence="9 10">
    <name type="scientific">Cytobacillus solani</name>
    <dbReference type="NCBI Taxonomy" id="1637975"/>
    <lineage>
        <taxon>Bacteria</taxon>
        <taxon>Bacillati</taxon>
        <taxon>Bacillota</taxon>
        <taxon>Bacilli</taxon>
        <taxon>Bacillales</taxon>
        <taxon>Bacillaceae</taxon>
        <taxon>Cytobacillus</taxon>
    </lineage>
</organism>
<comment type="caution">
    <text evidence="9">The sequence shown here is derived from an EMBL/GenBank/DDBJ whole genome shotgun (WGS) entry which is preliminary data.</text>
</comment>
<dbReference type="GO" id="GO:0003755">
    <property type="term" value="F:peptidyl-prolyl cis-trans isomerase activity"/>
    <property type="evidence" value="ECO:0007669"/>
    <property type="project" value="UniProtKB-KW"/>
</dbReference>
<keyword evidence="3" id="KW-0732">Signal</keyword>
<dbReference type="PATRIC" id="fig|1637975.4.peg.529"/>
<dbReference type="Gene3D" id="1.10.4030.10">
    <property type="entry name" value="Porin chaperone SurA, peptide-binding domain"/>
    <property type="match status" value="1"/>
</dbReference>
<evidence type="ECO:0000256" key="5">
    <source>
        <dbReference type="ARBA" id="ARBA00023235"/>
    </source>
</evidence>
<dbReference type="PROSITE" id="PS50198">
    <property type="entry name" value="PPIC_PPIASE_2"/>
    <property type="match status" value="1"/>
</dbReference>
<accession>A0A0Q3SF99</accession>
<feature type="domain" description="PpiC" evidence="8">
    <location>
        <begin position="150"/>
        <end position="240"/>
    </location>
</feature>
<evidence type="ECO:0000256" key="6">
    <source>
        <dbReference type="PROSITE-ProRule" id="PRU00278"/>
    </source>
</evidence>
<reference evidence="9 10" key="1">
    <citation type="submission" date="2015-09" db="EMBL/GenBank/DDBJ databases">
        <title>Genome sequencing project for genomic taxonomy and phylogenomics of Bacillus-like bacteria.</title>
        <authorList>
            <person name="Liu B."/>
            <person name="Wang J."/>
            <person name="Zhu Y."/>
            <person name="Liu G."/>
            <person name="Chen Q."/>
            <person name="Chen Z."/>
            <person name="Lan J."/>
            <person name="Che J."/>
            <person name="Ge C."/>
            <person name="Shi H."/>
            <person name="Pan Z."/>
            <person name="Liu X."/>
        </authorList>
    </citation>
    <scope>NUCLEOTIDE SEQUENCE [LARGE SCALE GENOMIC DNA]</scope>
    <source>
        <strain evidence="9 10">FJAT-18043</strain>
    </source>
</reference>
<dbReference type="Pfam" id="PF13616">
    <property type="entry name" value="Rotamase_3"/>
    <property type="match status" value="1"/>
</dbReference>
<dbReference type="PROSITE" id="PS01096">
    <property type="entry name" value="PPIC_PPIASE_1"/>
    <property type="match status" value="1"/>
</dbReference>
<dbReference type="InterPro" id="IPR000297">
    <property type="entry name" value="PPIase_PpiC"/>
</dbReference>
<gene>
    <name evidence="9" type="ORF">AN957_04235</name>
</gene>